<feature type="region of interest" description="Disordered" evidence="1">
    <location>
        <begin position="36"/>
        <end position="67"/>
    </location>
</feature>
<name>A0ABS4UBJ8_9ACTN</name>
<proteinExistence type="predicted"/>
<dbReference type="Pfam" id="PF13386">
    <property type="entry name" value="DsbD_2"/>
    <property type="match status" value="1"/>
</dbReference>
<dbReference type="InterPro" id="IPR036163">
    <property type="entry name" value="HMA_dom_sf"/>
</dbReference>
<evidence type="ECO:0000256" key="2">
    <source>
        <dbReference type="SAM" id="Phobius"/>
    </source>
</evidence>
<dbReference type="Gene3D" id="2.60.40.420">
    <property type="entry name" value="Cupredoxins - blue copper proteins"/>
    <property type="match status" value="1"/>
</dbReference>
<reference evidence="4 5" key="1">
    <citation type="submission" date="2021-03" db="EMBL/GenBank/DDBJ databases">
        <title>Sequencing the genomes of 1000 actinobacteria strains.</title>
        <authorList>
            <person name="Klenk H.-P."/>
        </authorList>
    </citation>
    <scope>NUCLEOTIDE SEQUENCE [LARGE SCALE GENOMIC DNA]</scope>
    <source>
        <strain evidence="4 5">DSM 18824</strain>
    </source>
</reference>
<protein>
    <submittedName>
        <fullName evidence="4">Sulfite exporter TauE/SafE/copper chaperone CopZ</fullName>
    </submittedName>
</protein>
<organism evidence="4 5">
    <name type="scientific">Kribbella aluminosa</name>
    <dbReference type="NCBI Taxonomy" id="416017"/>
    <lineage>
        <taxon>Bacteria</taxon>
        <taxon>Bacillati</taxon>
        <taxon>Actinomycetota</taxon>
        <taxon>Actinomycetes</taxon>
        <taxon>Propionibacteriales</taxon>
        <taxon>Kribbellaceae</taxon>
        <taxon>Kribbella</taxon>
    </lineage>
</organism>
<feature type="transmembrane region" description="Helical" evidence="2">
    <location>
        <begin position="165"/>
        <end position="184"/>
    </location>
</feature>
<evidence type="ECO:0000313" key="5">
    <source>
        <dbReference type="Proteomes" id="UP000755585"/>
    </source>
</evidence>
<evidence type="ECO:0000256" key="1">
    <source>
        <dbReference type="SAM" id="MobiDB-lite"/>
    </source>
</evidence>
<accession>A0ABS4UBJ8</accession>
<evidence type="ECO:0000313" key="4">
    <source>
        <dbReference type="EMBL" id="MBP2349011.1"/>
    </source>
</evidence>
<dbReference type="Proteomes" id="UP000755585">
    <property type="component" value="Unassembled WGS sequence"/>
</dbReference>
<dbReference type="InterPro" id="IPR028096">
    <property type="entry name" value="EfeO_Cupredoxin"/>
</dbReference>
<dbReference type="Pfam" id="PF13473">
    <property type="entry name" value="Cupredoxin_1"/>
    <property type="match status" value="1"/>
</dbReference>
<dbReference type="Pfam" id="PF00403">
    <property type="entry name" value="HMA"/>
    <property type="match status" value="1"/>
</dbReference>
<feature type="transmembrane region" description="Helical" evidence="2">
    <location>
        <begin position="122"/>
        <end position="145"/>
    </location>
</feature>
<comment type="caution">
    <text evidence="4">The sequence shown here is derived from an EMBL/GenBank/DDBJ whole genome shotgun (WGS) entry which is preliminary data.</text>
</comment>
<evidence type="ECO:0000259" key="3">
    <source>
        <dbReference type="PROSITE" id="PS50846"/>
    </source>
</evidence>
<dbReference type="CDD" id="cd00371">
    <property type="entry name" value="HMA"/>
    <property type="match status" value="1"/>
</dbReference>
<keyword evidence="2" id="KW-1133">Transmembrane helix</keyword>
<dbReference type="InterPro" id="IPR039447">
    <property type="entry name" value="UreH-like_TM_dom"/>
</dbReference>
<dbReference type="InterPro" id="IPR008972">
    <property type="entry name" value="Cupredoxin"/>
</dbReference>
<dbReference type="PANTHER" id="PTHR42208">
    <property type="entry name" value="HEAVY METAL TRANSPORTER-RELATED"/>
    <property type="match status" value="1"/>
</dbReference>
<keyword evidence="5" id="KW-1185">Reference proteome</keyword>
<sequence length="452" mass="46619">MNLAAVFVTGLFAGGVSCAAVQGGLLSGLITRQRATPEPAAPVRRPKGGTRHAADPTPGAKPTVSVRTAPRATTRARLGDDLTPVGGFLAGKLISHAVLGALLGGLGGAVQLTVGLRTWLQIGAGVLIIVFGLAQLGVPGFRGIVVEPPNSWLRIVRNQARSQAALAPAVLGLATVLIPCGITLSVEALALTSGSAWVGAATMAVFVLGTGPLFAVLGYAARMAATAWRGRLAAVTGLVVLGMGFYTLNGGLELAGSPVAASRIGQTLGFAPSPPDTSATSVVNGQQTVVITARSGSYRPGNVQVRSGLPTTLVVKSEGATGCIRSFTIPSRNMQEVLPATGETRIDLSVLQPGPARLRLRHGHVHRRHHHRLRTGAPTMSTTTHTFRVEGMHCGSCALHIDDALEDLPGVHSTTTTKKQGRSTVELDLSKSNPADVITLIEELGYRASALP</sequence>
<feature type="transmembrane region" description="Helical" evidence="2">
    <location>
        <begin position="196"/>
        <end position="220"/>
    </location>
</feature>
<dbReference type="InterPro" id="IPR006121">
    <property type="entry name" value="HMA_dom"/>
</dbReference>
<keyword evidence="2" id="KW-0812">Transmembrane</keyword>
<dbReference type="PANTHER" id="PTHR42208:SF1">
    <property type="entry name" value="HEAVY METAL TRANSPORTER"/>
    <property type="match status" value="1"/>
</dbReference>
<dbReference type="Gene3D" id="3.30.70.100">
    <property type="match status" value="1"/>
</dbReference>
<dbReference type="RefSeq" id="WP_245357387.1">
    <property type="nucleotide sequence ID" value="NZ_JAGINT010000001.1"/>
</dbReference>
<dbReference type="SUPFAM" id="SSF55008">
    <property type="entry name" value="HMA, heavy metal-associated domain"/>
    <property type="match status" value="1"/>
</dbReference>
<dbReference type="PROSITE" id="PS50846">
    <property type="entry name" value="HMA_2"/>
    <property type="match status" value="1"/>
</dbReference>
<feature type="domain" description="HMA" evidence="3">
    <location>
        <begin position="383"/>
        <end position="449"/>
    </location>
</feature>
<keyword evidence="2" id="KW-0472">Membrane</keyword>
<dbReference type="EMBL" id="JAGINT010000001">
    <property type="protein sequence ID" value="MBP2349011.1"/>
    <property type="molecule type" value="Genomic_DNA"/>
</dbReference>
<feature type="transmembrane region" description="Helical" evidence="2">
    <location>
        <begin position="232"/>
        <end position="252"/>
    </location>
</feature>
<gene>
    <name evidence="4" type="ORF">JOF29_000094</name>
</gene>